<keyword evidence="2" id="KW-0812">Transmembrane</keyword>
<proteinExistence type="predicted"/>
<name>A0A1V8TLN9_9PEZI</name>
<feature type="transmembrane region" description="Helical" evidence="2">
    <location>
        <begin position="7"/>
        <end position="25"/>
    </location>
</feature>
<comment type="caution">
    <text evidence="3">The sequence shown here is derived from an EMBL/GenBank/DDBJ whole genome shotgun (WGS) entry which is preliminary data.</text>
</comment>
<evidence type="ECO:0000256" key="2">
    <source>
        <dbReference type="SAM" id="Phobius"/>
    </source>
</evidence>
<dbReference type="OrthoDB" id="3166386at2759"/>
<evidence type="ECO:0000256" key="1">
    <source>
        <dbReference type="SAM" id="MobiDB-lite"/>
    </source>
</evidence>
<keyword evidence="4" id="KW-1185">Reference proteome</keyword>
<evidence type="ECO:0000313" key="3">
    <source>
        <dbReference type="EMBL" id="OQO12297.1"/>
    </source>
</evidence>
<accession>A0A1V8TLN9</accession>
<reference evidence="4" key="1">
    <citation type="submission" date="2017-03" db="EMBL/GenBank/DDBJ databases">
        <title>Genomes of endolithic fungi from Antarctica.</title>
        <authorList>
            <person name="Coleine C."/>
            <person name="Masonjones S."/>
            <person name="Stajich J.E."/>
        </authorList>
    </citation>
    <scope>NUCLEOTIDE SEQUENCE [LARGE SCALE GENOMIC DNA]</scope>
    <source>
        <strain evidence="4">CCFEE 5527</strain>
    </source>
</reference>
<dbReference type="AlphaFoldDB" id="A0A1V8TLN9"/>
<keyword evidence="2" id="KW-0472">Membrane</keyword>
<gene>
    <name evidence="3" type="ORF">B0A48_02938</name>
</gene>
<sequence length="764" mass="85052">MPSAVDVITYVGVPLTVAGVLPLLWNMAKALWIRSKLSNSIPWQFRSYFHLIADPAAGTVTVVARTPALQLPGLWQSYEETLSPPKSPPWSWRIELASIGFLFGKAVEILPRTEANVNDAPPTDLLHRRWMDAVREGEFVVEPATSKRSLLSRRSDGEEQPAGDIDIVIDLALESSAINERPRLKRAATSRWRRSKRPPEDKRFTVDIDFAIRDQVIPLQMTWQQFIWFALGSGGSPHDPNLLEDHGECRNLEQRGSKRLLTITTNADRKYVQLASSPRSTRSELKYDRFAIGRALAWDHVMVLPEAVAQPSRKTNVSSLYCYSVGQTHGSSLYDCNIDIPSSNNAASAWIDPSSDWTTCLSMPTESGVATSSVQPLRAALQWWFYDQSFLAQPQVQIPVTDRLQLARQRTLCYLKQLDDRGFLESRVSALYVTTQLATKSESVPASRIDEKQLPPDDLESSSSAKTDGKDDATQTNTVGSQIDNGRAVRASTGAETVDWKAAHAISQPLPAPNAVDSGRGAATVDKSIGLVMGRIRAAFQASQHMDKSCELRGIFETLQRQLDPVFKKFSGVAAKARFMTTMSGDYAYGQLMETISNCERLLADSRNTTLLPRAIDGRLRTPDSRLGLRGALPVHTSVDDLYNQLERSCAPASAQLALSLEDDDADHTLLARILLCLSDWEKCPHQAWHIRKEVVEIIDEIIKGLNPFHQNPQFHKKELAQECKRMTELLRTGIKLAEEGIFSAPDSGLREVLMAYEGNVYML</sequence>
<feature type="compositionally biased region" description="Polar residues" evidence="1">
    <location>
        <begin position="474"/>
        <end position="484"/>
    </location>
</feature>
<evidence type="ECO:0000313" key="4">
    <source>
        <dbReference type="Proteomes" id="UP000192596"/>
    </source>
</evidence>
<protein>
    <submittedName>
        <fullName evidence="3">Uncharacterized protein</fullName>
    </submittedName>
</protein>
<feature type="region of interest" description="Disordered" evidence="1">
    <location>
        <begin position="442"/>
        <end position="490"/>
    </location>
</feature>
<dbReference type="Proteomes" id="UP000192596">
    <property type="component" value="Unassembled WGS sequence"/>
</dbReference>
<organism evidence="3 4">
    <name type="scientific">Cryoendolithus antarcticus</name>
    <dbReference type="NCBI Taxonomy" id="1507870"/>
    <lineage>
        <taxon>Eukaryota</taxon>
        <taxon>Fungi</taxon>
        <taxon>Dikarya</taxon>
        <taxon>Ascomycota</taxon>
        <taxon>Pezizomycotina</taxon>
        <taxon>Dothideomycetes</taxon>
        <taxon>Dothideomycetidae</taxon>
        <taxon>Cladosporiales</taxon>
        <taxon>Cladosporiaceae</taxon>
        <taxon>Cryoendolithus</taxon>
    </lineage>
</organism>
<dbReference type="EMBL" id="NAJO01000005">
    <property type="protein sequence ID" value="OQO12297.1"/>
    <property type="molecule type" value="Genomic_DNA"/>
</dbReference>
<dbReference type="InParanoid" id="A0A1V8TLN9"/>
<keyword evidence="2" id="KW-1133">Transmembrane helix</keyword>